<dbReference type="Proteomes" id="UP001190700">
    <property type="component" value="Unassembled WGS sequence"/>
</dbReference>
<gene>
    <name evidence="2" type="ORF">CYMTET_51770</name>
</gene>
<feature type="region of interest" description="Disordered" evidence="1">
    <location>
        <begin position="111"/>
        <end position="130"/>
    </location>
</feature>
<evidence type="ECO:0000313" key="2">
    <source>
        <dbReference type="EMBL" id="KAK3238206.1"/>
    </source>
</evidence>
<dbReference type="EMBL" id="LGRX02034301">
    <property type="protein sequence ID" value="KAK3238206.1"/>
    <property type="molecule type" value="Genomic_DNA"/>
</dbReference>
<comment type="caution">
    <text evidence="2">The sequence shown here is derived from an EMBL/GenBank/DDBJ whole genome shotgun (WGS) entry which is preliminary data.</text>
</comment>
<organism evidence="2 3">
    <name type="scientific">Cymbomonas tetramitiformis</name>
    <dbReference type="NCBI Taxonomy" id="36881"/>
    <lineage>
        <taxon>Eukaryota</taxon>
        <taxon>Viridiplantae</taxon>
        <taxon>Chlorophyta</taxon>
        <taxon>Pyramimonadophyceae</taxon>
        <taxon>Pyramimonadales</taxon>
        <taxon>Pyramimonadaceae</taxon>
        <taxon>Cymbomonas</taxon>
    </lineage>
</organism>
<proteinExistence type="predicted"/>
<evidence type="ECO:0000313" key="3">
    <source>
        <dbReference type="Proteomes" id="UP001190700"/>
    </source>
</evidence>
<name>A0AAE0ERS3_9CHLO</name>
<protein>
    <submittedName>
        <fullName evidence="2">Uncharacterized protein</fullName>
    </submittedName>
</protein>
<dbReference type="AlphaFoldDB" id="A0AAE0ERS3"/>
<keyword evidence="3" id="KW-1185">Reference proteome</keyword>
<sequence length="222" mass="24917">MIYLEVGFFDVYNRTISAATADHLRQSCTWNVCMRDPLRRARKLPEVCWYKEDRSFTQSQYRHIEALPLKEGEWYIRVLEDHYQAVRGRIKQVSDAGEMFDVPTHPRWETCLESSPSLPSPDTPLPVPPLPVTPSAPFPYSSMPPLTPHTPPMVPAPKSSDNYTDVNSSDATIENITFSPTAFVTPVTWSVSGLMPTALQPVQTGAKYMQVNMLPSTSSLAT</sequence>
<feature type="compositionally biased region" description="Pro residues" evidence="1">
    <location>
        <begin position="118"/>
        <end position="130"/>
    </location>
</feature>
<accession>A0AAE0ERS3</accession>
<evidence type="ECO:0000256" key="1">
    <source>
        <dbReference type="SAM" id="MobiDB-lite"/>
    </source>
</evidence>
<reference evidence="2 3" key="1">
    <citation type="journal article" date="2015" name="Genome Biol. Evol.">
        <title>Comparative Genomics of a Bacterivorous Green Alga Reveals Evolutionary Causalities and Consequences of Phago-Mixotrophic Mode of Nutrition.</title>
        <authorList>
            <person name="Burns J.A."/>
            <person name="Paasch A."/>
            <person name="Narechania A."/>
            <person name="Kim E."/>
        </authorList>
    </citation>
    <scope>NUCLEOTIDE SEQUENCE [LARGE SCALE GENOMIC DNA]</scope>
    <source>
        <strain evidence="2 3">PLY_AMNH</strain>
    </source>
</reference>